<sequence length="47" mass="5340">MRRKEKGSDAQINHLRRTWVKSGLQSGETNGMDDDRVLPTEASILEI</sequence>
<evidence type="ECO:0000313" key="2">
    <source>
        <dbReference type="Proteomes" id="UP000032142"/>
    </source>
</evidence>
<proteinExistence type="predicted"/>
<comment type="caution">
    <text evidence="1">The sequence shown here is derived from an EMBL/GenBank/DDBJ whole genome shotgun (WGS) entry which is preliminary data.</text>
</comment>
<dbReference type="EMBL" id="JRRC01396727">
    <property type="protein sequence ID" value="KHG03903.1"/>
    <property type="molecule type" value="Genomic_DNA"/>
</dbReference>
<keyword evidence="2" id="KW-1185">Reference proteome</keyword>
<gene>
    <name evidence="1" type="ORF">F383_27990</name>
</gene>
<evidence type="ECO:0000313" key="1">
    <source>
        <dbReference type="EMBL" id="KHG03903.1"/>
    </source>
</evidence>
<name>A0A0B0MP76_GOSAR</name>
<dbReference type="Proteomes" id="UP000032142">
    <property type="component" value="Unassembled WGS sequence"/>
</dbReference>
<protein>
    <submittedName>
        <fullName evidence="1">Surfactin synthase subunit 2</fullName>
    </submittedName>
</protein>
<dbReference type="AlphaFoldDB" id="A0A0B0MP76"/>
<reference evidence="2" key="1">
    <citation type="submission" date="2014-09" db="EMBL/GenBank/DDBJ databases">
        <authorList>
            <person name="Mudge J."/>
            <person name="Ramaraj T."/>
            <person name="Lindquist I.E."/>
            <person name="Bharti A.K."/>
            <person name="Sundararajan A."/>
            <person name="Cameron C.T."/>
            <person name="Woodward J.E."/>
            <person name="May G.D."/>
            <person name="Brubaker C."/>
            <person name="Broadhvest J."/>
            <person name="Wilkins T.A."/>
        </authorList>
    </citation>
    <scope>NUCLEOTIDE SEQUENCE</scope>
    <source>
        <strain evidence="2">cv. AKA8401</strain>
    </source>
</reference>
<accession>A0A0B0MP76</accession>
<organism evidence="1 2">
    <name type="scientific">Gossypium arboreum</name>
    <name type="common">Tree cotton</name>
    <name type="synonym">Gossypium nanking</name>
    <dbReference type="NCBI Taxonomy" id="29729"/>
    <lineage>
        <taxon>Eukaryota</taxon>
        <taxon>Viridiplantae</taxon>
        <taxon>Streptophyta</taxon>
        <taxon>Embryophyta</taxon>
        <taxon>Tracheophyta</taxon>
        <taxon>Spermatophyta</taxon>
        <taxon>Magnoliopsida</taxon>
        <taxon>eudicotyledons</taxon>
        <taxon>Gunneridae</taxon>
        <taxon>Pentapetalae</taxon>
        <taxon>rosids</taxon>
        <taxon>malvids</taxon>
        <taxon>Malvales</taxon>
        <taxon>Malvaceae</taxon>
        <taxon>Malvoideae</taxon>
        <taxon>Gossypium</taxon>
    </lineage>
</organism>